<accession>A0ABT8ZZ71</accession>
<reference evidence="3" key="1">
    <citation type="submission" date="2023-07" db="EMBL/GenBank/DDBJ databases">
        <authorList>
            <person name="Kim M.K."/>
        </authorList>
    </citation>
    <scope>NUCLEOTIDE SEQUENCE</scope>
    <source>
        <strain evidence="3">CA1-15</strain>
    </source>
</reference>
<name>A0ABT8ZZ71_9SPHN</name>
<dbReference type="InterPro" id="IPR042171">
    <property type="entry name" value="Acyl-CoA_hotdog"/>
</dbReference>
<sequence>MTEDATAAQAFFEPTATGFLPTGAAASPWDGAHLSGVAIGGILAHAIDGVSGGMSVARLTIDILGTAPRAESFLTVTTRRDGARIRLVEAELSAGGRVSARGTALLVRAIETPAVESPLAYPPPESFTDAAQTNRPALRGATQRRIVYGDLRESGPGAMWSRVAIPLVAGTPLSPLVRAAMLGDMGSAIGSVLPVRDYTFPNLDIAIHFSRMPRGDWLLIDALTDTAGNGLGIISSTFSDRDGVYARGHQTLFISPR</sequence>
<evidence type="ECO:0000259" key="2">
    <source>
        <dbReference type="Pfam" id="PF20789"/>
    </source>
</evidence>
<evidence type="ECO:0000313" key="4">
    <source>
        <dbReference type="Proteomes" id="UP001176468"/>
    </source>
</evidence>
<dbReference type="Pfam" id="PF13622">
    <property type="entry name" value="4HBT_3"/>
    <property type="match status" value="1"/>
</dbReference>
<gene>
    <name evidence="3" type="ORF">Q5H94_06975</name>
</gene>
<dbReference type="Gene3D" id="2.40.160.210">
    <property type="entry name" value="Acyl-CoA thioesterase, double hotdog domain"/>
    <property type="match status" value="1"/>
</dbReference>
<dbReference type="SUPFAM" id="SSF54637">
    <property type="entry name" value="Thioesterase/thiol ester dehydrase-isomerase"/>
    <property type="match status" value="1"/>
</dbReference>
<feature type="domain" description="Acyl-CoA thioesterase-like C-terminal" evidence="2">
    <location>
        <begin position="129"/>
        <end position="254"/>
    </location>
</feature>
<evidence type="ECO:0000259" key="1">
    <source>
        <dbReference type="Pfam" id="PF13622"/>
    </source>
</evidence>
<dbReference type="InterPro" id="IPR049450">
    <property type="entry name" value="ACOT8-like_C"/>
</dbReference>
<dbReference type="Pfam" id="PF20789">
    <property type="entry name" value="4HBT_3C"/>
    <property type="match status" value="1"/>
</dbReference>
<dbReference type="RefSeq" id="WP_304560531.1">
    <property type="nucleotide sequence ID" value="NZ_JAUQSZ010000004.1"/>
</dbReference>
<proteinExistence type="predicted"/>
<comment type="caution">
    <text evidence="3">The sequence shown here is derived from an EMBL/GenBank/DDBJ whole genome shotgun (WGS) entry which is preliminary data.</text>
</comment>
<dbReference type="Proteomes" id="UP001176468">
    <property type="component" value="Unassembled WGS sequence"/>
</dbReference>
<organism evidence="3 4">
    <name type="scientific">Sphingomonas immobilis</name>
    <dbReference type="NCBI Taxonomy" id="3063997"/>
    <lineage>
        <taxon>Bacteria</taxon>
        <taxon>Pseudomonadati</taxon>
        <taxon>Pseudomonadota</taxon>
        <taxon>Alphaproteobacteria</taxon>
        <taxon>Sphingomonadales</taxon>
        <taxon>Sphingomonadaceae</taxon>
        <taxon>Sphingomonas</taxon>
    </lineage>
</organism>
<dbReference type="InterPro" id="IPR029069">
    <property type="entry name" value="HotDog_dom_sf"/>
</dbReference>
<protein>
    <submittedName>
        <fullName evidence="3">Thioesterase family protein</fullName>
    </submittedName>
</protein>
<evidence type="ECO:0000313" key="3">
    <source>
        <dbReference type="EMBL" id="MDO7842061.1"/>
    </source>
</evidence>
<keyword evidence="4" id="KW-1185">Reference proteome</keyword>
<feature type="domain" description="Acyl-CoA thioesterase-like N-terminal HotDog" evidence="1">
    <location>
        <begin position="26"/>
        <end position="105"/>
    </location>
</feature>
<dbReference type="InterPro" id="IPR049449">
    <property type="entry name" value="TesB_ACOT8-like_N"/>
</dbReference>
<dbReference type="EMBL" id="JAUQSZ010000004">
    <property type="protein sequence ID" value="MDO7842061.1"/>
    <property type="molecule type" value="Genomic_DNA"/>
</dbReference>